<evidence type="ECO:0000313" key="4">
    <source>
        <dbReference type="Proteomes" id="UP000587760"/>
    </source>
</evidence>
<dbReference type="Proteomes" id="UP000587760">
    <property type="component" value="Unassembled WGS sequence"/>
</dbReference>
<evidence type="ECO:0008006" key="5">
    <source>
        <dbReference type="Google" id="ProtNLM"/>
    </source>
</evidence>
<name>A0A841R9J5_9SPIO</name>
<dbReference type="GO" id="GO:0000977">
    <property type="term" value="F:RNA polymerase II transcription regulatory region sequence-specific DNA binding"/>
    <property type="evidence" value="ECO:0007669"/>
    <property type="project" value="InterPro"/>
</dbReference>
<dbReference type="Pfam" id="PF11680">
    <property type="entry name" value="DUF3276"/>
    <property type="match status" value="2"/>
</dbReference>
<dbReference type="RefSeq" id="WP_184743988.1">
    <property type="nucleotide sequence ID" value="NZ_JACHGJ010000001.1"/>
</dbReference>
<comment type="similarity">
    <text evidence="1">Belongs to the PUR DNA-binding protein family.</text>
</comment>
<dbReference type="GO" id="GO:0032422">
    <property type="term" value="F:purine-rich negative regulatory element binding"/>
    <property type="evidence" value="ECO:0007669"/>
    <property type="project" value="InterPro"/>
</dbReference>
<keyword evidence="2" id="KW-0238">DNA-binding</keyword>
<organism evidence="3 4">
    <name type="scientific">Spirochaeta isovalerica</name>
    <dbReference type="NCBI Taxonomy" id="150"/>
    <lineage>
        <taxon>Bacteria</taxon>
        <taxon>Pseudomonadati</taxon>
        <taxon>Spirochaetota</taxon>
        <taxon>Spirochaetia</taxon>
        <taxon>Spirochaetales</taxon>
        <taxon>Spirochaetaceae</taxon>
        <taxon>Spirochaeta</taxon>
    </lineage>
</organism>
<dbReference type="SMART" id="SM00712">
    <property type="entry name" value="PUR"/>
    <property type="match status" value="2"/>
</dbReference>
<dbReference type="AlphaFoldDB" id="A0A841R9J5"/>
<evidence type="ECO:0000313" key="3">
    <source>
        <dbReference type="EMBL" id="MBB6479132.1"/>
    </source>
</evidence>
<dbReference type="Gene3D" id="3.10.450.700">
    <property type="match status" value="2"/>
</dbReference>
<keyword evidence="4" id="KW-1185">Reference proteome</keyword>
<gene>
    <name evidence="3" type="ORF">HNR50_000765</name>
</gene>
<dbReference type="InterPro" id="IPR006628">
    <property type="entry name" value="PUR-bd_fam"/>
</dbReference>
<sequence length="150" mass="17475">MGKRGELFTEKLFSENGSKTYFFNVKENRFGDYFLNIVESSKNDNGRFDRYSIIVFEEDLDLFVSDFRKAATAAKEMDSEYMKELRTGSGKRVYTFHVKKSSRGDFNLIIGESRSNYSGSFQNESIKVFTEDLEKFLENFEKSVAFIESK</sequence>
<protein>
    <recommendedName>
        <fullName evidence="5">DUF3276 family protein</fullName>
    </recommendedName>
</protein>
<dbReference type="EMBL" id="JACHGJ010000001">
    <property type="protein sequence ID" value="MBB6479132.1"/>
    <property type="molecule type" value="Genomic_DNA"/>
</dbReference>
<reference evidence="3 4" key="1">
    <citation type="submission" date="2020-08" db="EMBL/GenBank/DDBJ databases">
        <title>Genomic Encyclopedia of Type Strains, Phase IV (KMG-IV): sequencing the most valuable type-strain genomes for metagenomic binning, comparative biology and taxonomic classification.</title>
        <authorList>
            <person name="Goeker M."/>
        </authorList>
    </citation>
    <scope>NUCLEOTIDE SEQUENCE [LARGE SCALE GENOMIC DNA]</scope>
    <source>
        <strain evidence="3 4">DSM 2461</strain>
    </source>
</reference>
<evidence type="ECO:0000256" key="2">
    <source>
        <dbReference type="ARBA" id="ARBA00023125"/>
    </source>
</evidence>
<comment type="caution">
    <text evidence="3">The sequence shown here is derived from an EMBL/GenBank/DDBJ whole genome shotgun (WGS) entry which is preliminary data.</text>
</comment>
<accession>A0A841R9J5</accession>
<evidence type="ECO:0000256" key="1">
    <source>
        <dbReference type="ARBA" id="ARBA00009251"/>
    </source>
</evidence>
<proteinExistence type="inferred from homology"/>